<dbReference type="VEuPathDB" id="GiardiaDB:SS50377_27950"/>
<gene>
    <name evidence="1" type="ORF">SS50377_17818</name>
    <name evidence="2" type="ORF">SS50377_27950</name>
</gene>
<name>V6LFM8_9EUKA</name>
<organism evidence="1">
    <name type="scientific">Spironucleus salmonicida</name>
    <dbReference type="NCBI Taxonomy" id="348837"/>
    <lineage>
        <taxon>Eukaryota</taxon>
        <taxon>Metamonada</taxon>
        <taxon>Diplomonadida</taxon>
        <taxon>Hexamitidae</taxon>
        <taxon>Hexamitinae</taxon>
        <taxon>Spironucleus</taxon>
    </lineage>
</organism>
<evidence type="ECO:0000313" key="1">
    <source>
        <dbReference type="EMBL" id="EST42511.1"/>
    </source>
</evidence>
<dbReference type="Proteomes" id="UP000018208">
    <property type="component" value="Unassembled WGS sequence"/>
</dbReference>
<reference evidence="2" key="2">
    <citation type="submission" date="2020-12" db="EMBL/GenBank/DDBJ databases">
        <title>New Spironucleus salmonicida genome in near-complete chromosomes.</title>
        <authorList>
            <person name="Xu F."/>
            <person name="Kurt Z."/>
            <person name="Jimenez-Gonzalez A."/>
            <person name="Astvaldsson A."/>
            <person name="Andersson J.O."/>
            <person name="Svard S.G."/>
        </authorList>
    </citation>
    <scope>NUCLEOTIDE SEQUENCE</scope>
    <source>
        <strain evidence="2">ATCC 50377</strain>
    </source>
</reference>
<keyword evidence="3" id="KW-1185">Reference proteome</keyword>
<dbReference type="AlphaFoldDB" id="V6LFM8"/>
<evidence type="ECO:0000313" key="2">
    <source>
        <dbReference type="EMBL" id="KAH0569978.1"/>
    </source>
</evidence>
<protein>
    <submittedName>
        <fullName evidence="1">Uncharacterized protein</fullName>
    </submittedName>
</protein>
<accession>V6LFM8</accession>
<proteinExistence type="predicted"/>
<sequence>MKTNQDLYVVTAEQTIIDDTPEDVQTVWNGIWDAVYVNYLDSIGTMIRGFADCGFDSKGLPNAFLTNQFCTQHAISQQIKRFMPNNSTRNLCLVTVGTLTREFTDCILRNIFQVLGSFCRQGFNVKIQCGRVGVFLFNNETKFYQFKFNVISKKHPEYRDERLCEIENKKDCYDQGDQFKHTDKISFKSSVKPIMRPKESFDVTKVSGYMGIK</sequence>
<reference evidence="1 2" key="1">
    <citation type="journal article" date="2014" name="PLoS Genet.">
        <title>The Genome of Spironucleus salmonicida Highlights a Fish Pathogen Adapted to Fluctuating Environments.</title>
        <authorList>
            <person name="Xu F."/>
            <person name="Jerlstrom-Hultqvist J."/>
            <person name="Einarsson E."/>
            <person name="Astvaldsson A."/>
            <person name="Svard S.G."/>
            <person name="Andersson J.O."/>
        </authorList>
    </citation>
    <scope>NUCLEOTIDE SEQUENCE</scope>
    <source>
        <strain evidence="2">ATCC 50377</strain>
    </source>
</reference>
<dbReference type="EMBL" id="KI546159">
    <property type="protein sequence ID" value="EST42511.1"/>
    <property type="molecule type" value="Genomic_DNA"/>
</dbReference>
<evidence type="ECO:0000313" key="3">
    <source>
        <dbReference type="Proteomes" id="UP000018208"/>
    </source>
</evidence>
<dbReference type="EMBL" id="AUWU02000008">
    <property type="protein sequence ID" value="KAH0569978.1"/>
    <property type="molecule type" value="Genomic_DNA"/>
</dbReference>